<feature type="region of interest" description="Disordered" evidence="1">
    <location>
        <begin position="50"/>
        <end position="72"/>
    </location>
</feature>
<comment type="caution">
    <text evidence="2">The sequence shown here is derived from an EMBL/GenBank/DDBJ whole genome shotgun (WGS) entry which is preliminary data.</text>
</comment>
<evidence type="ECO:0000256" key="1">
    <source>
        <dbReference type="SAM" id="MobiDB-lite"/>
    </source>
</evidence>
<keyword evidence="3" id="KW-1185">Reference proteome</keyword>
<evidence type="ECO:0000313" key="2">
    <source>
        <dbReference type="EMBL" id="GFY61380.1"/>
    </source>
</evidence>
<proteinExistence type="predicted"/>
<gene>
    <name evidence="2" type="ORF">TNIN_431991</name>
</gene>
<name>A0A8X7C9V4_9ARAC</name>
<evidence type="ECO:0000313" key="3">
    <source>
        <dbReference type="Proteomes" id="UP000886998"/>
    </source>
</evidence>
<dbReference type="AlphaFoldDB" id="A0A8X7C9V4"/>
<organism evidence="2 3">
    <name type="scientific">Trichonephila inaurata madagascariensis</name>
    <dbReference type="NCBI Taxonomy" id="2747483"/>
    <lineage>
        <taxon>Eukaryota</taxon>
        <taxon>Metazoa</taxon>
        <taxon>Ecdysozoa</taxon>
        <taxon>Arthropoda</taxon>
        <taxon>Chelicerata</taxon>
        <taxon>Arachnida</taxon>
        <taxon>Araneae</taxon>
        <taxon>Araneomorphae</taxon>
        <taxon>Entelegynae</taxon>
        <taxon>Araneoidea</taxon>
        <taxon>Nephilidae</taxon>
        <taxon>Trichonephila</taxon>
        <taxon>Trichonephila inaurata</taxon>
    </lineage>
</organism>
<protein>
    <submittedName>
        <fullName evidence="2">Uncharacterized protein</fullName>
    </submittedName>
</protein>
<sequence length="143" mass="16133">MLFAPKLLERIPFRFFITKHHFRQNHIRGMAERAFGGTVVLRRRRTLGSRPVPGLQQAHPSRGGDESDGGSGVWTLIHPAHQRYINLNAIGPEVCDHDHWNSVTLPSASDFILSCSEEMLIREISINSNGEEAINFESFMIAI</sequence>
<dbReference type="EMBL" id="BMAV01013619">
    <property type="protein sequence ID" value="GFY61380.1"/>
    <property type="molecule type" value="Genomic_DNA"/>
</dbReference>
<dbReference type="OrthoDB" id="10606092at2759"/>
<dbReference type="Proteomes" id="UP000886998">
    <property type="component" value="Unassembled WGS sequence"/>
</dbReference>
<reference evidence="2" key="1">
    <citation type="submission" date="2020-08" db="EMBL/GenBank/DDBJ databases">
        <title>Multicomponent nature underlies the extraordinary mechanical properties of spider dragline silk.</title>
        <authorList>
            <person name="Kono N."/>
            <person name="Nakamura H."/>
            <person name="Mori M."/>
            <person name="Yoshida Y."/>
            <person name="Ohtoshi R."/>
            <person name="Malay A.D."/>
            <person name="Moran D.A.P."/>
            <person name="Tomita M."/>
            <person name="Numata K."/>
            <person name="Arakawa K."/>
        </authorList>
    </citation>
    <scope>NUCLEOTIDE SEQUENCE</scope>
</reference>
<accession>A0A8X7C9V4</accession>